<gene>
    <name evidence="5" type="ORF">SAMN06297382_1148</name>
</gene>
<dbReference type="PRINTS" id="PR00598">
    <property type="entry name" value="HTHMARR"/>
</dbReference>
<dbReference type="InterPro" id="IPR036388">
    <property type="entry name" value="WH-like_DNA-bd_sf"/>
</dbReference>
<dbReference type="GO" id="GO:0003677">
    <property type="term" value="F:DNA binding"/>
    <property type="evidence" value="ECO:0007669"/>
    <property type="project" value="UniProtKB-KW"/>
</dbReference>
<dbReference type="InterPro" id="IPR000835">
    <property type="entry name" value="HTH_MarR-typ"/>
</dbReference>
<dbReference type="Pfam" id="PF12802">
    <property type="entry name" value="MarR_2"/>
    <property type="match status" value="1"/>
</dbReference>
<sequence>MSTASQVAEETPQLVLAAFLPYRIVALGHALSRRLGRAYADENLAIPEWRVLAVVSQAAAMAARDVAAMTPMDKMAVSRAVASLEEKGLVLRKPDPNDRRVSMLYLSAKGRALFARVARLALDFEARLMEALDEDEARTFRAALDKLDARARQLAADGVSEPADAS</sequence>
<dbReference type="PANTHER" id="PTHR33164">
    <property type="entry name" value="TRANSCRIPTIONAL REGULATOR, MARR FAMILY"/>
    <property type="match status" value="1"/>
</dbReference>
<feature type="domain" description="HTH marR-type" evidence="4">
    <location>
        <begin position="17"/>
        <end position="149"/>
    </location>
</feature>
<protein>
    <submittedName>
        <fullName evidence="5">DNA-binding transcriptional regulator, MarR family</fullName>
    </submittedName>
</protein>
<keyword evidence="6" id="KW-1185">Reference proteome</keyword>
<dbReference type="Proteomes" id="UP000198346">
    <property type="component" value="Unassembled WGS sequence"/>
</dbReference>
<dbReference type="SMART" id="SM00347">
    <property type="entry name" value="HTH_MARR"/>
    <property type="match status" value="1"/>
</dbReference>
<dbReference type="PROSITE" id="PS01117">
    <property type="entry name" value="HTH_MARR_1"/>
    <property type="match status" value="1"/>
</dbReference>
<evidence type="ECO:0000256" key="2">
    <source>
        <dbReference type="ARBA" id="ARBA00023125"/>
    </source>
</evidence>
<evidence type="ECO:0000256" key="3">
    <source>
        <dbReference type="ARBA" id="ARBA00023163"/>
    </source>
</evidence>
<dbReference type="EMBL" id="FZQA01000002">
    <property type="protein sequence ID" value="SNT72116.1"/>
    <property type="molecule type" value="Genomic_DNA"/>
</dbReference>
<keyword evidence="3" id="KW-0804">Transcription</keyword>
<evidence type="ECO:0000313" key="6">
    <source>
        <dbReference type="Proteomes" id="UP000198346"/>
    </source>
</evidence>
<dbReference type="InterPro" id="IPR039422">
    <property type="entry name" value="MarR/SlyA-like"/>
</dbReference>
<dbReference type="PANTHER" id="PTHR33164:SF43">
    <property type="entry name" value="HTH-TYPE TRANSCRIPTIONAL REPRESSOR YETL"/>
    <property type="match status" value="1"/>
</dbReference>
<accession>A0A239PQC6</accession>
<proteinExistence type="predicted"/>
<name>A0A239PQC6_9PROT</name>
<dbReference type="GO" id="GO:0003700">
    <property type="term" value="F:DNA-binding transcription factor activity"/>
    <property type="evidence" value="ECO:0007669"/>
    <property type="project" value="InterPro"/>
</dbReference>
<dbReference type="AlphaFoldDB" id="A0A239PQC6"/>
<organism evidence="5 6">
    <name type="scientific">Amphiplicatus metriothermophilus</name>
    <dbReference type="NCBI Taxonomy" id="1519374"/>
    <lineage>
        <taxon>Bacteria</taxon>
        <taxon>Pseudomonadati</taxon>
        <taxon>Pseudomonadota</taxon>
        <taxon>Alphaproteobacteria</taxon>
        <taxon>Parvularculales</taxon>
        <taxon>Parvularculaceae</taxon>
        <taxon>Amphiplicatus</taxon>
    </lineage>
</organism>
<evidence type="ECO:0000259" key="4">
    <source>
        <dbReference type="PROSITE" id="PS50995"/>
    </source>
</evidence>
<dbReference type="SUPFAM" id="SSF46785">
    <property type="entry name" value="Winged helix' DNA-binding domain"/>
    <property type="match status" value="1"/>
</dbReference>
<dbReference type="InterPro" id="IPR036390">
    <property type="entry name" value="WH_DNA-bd_sf"/>
</dbReference>
<dbReference type="OrthoDB" id="8906692at2"/>
<dbReference type="InterPro" id="IPR023187">
    <property type="entry name" value="Tscrpt_reg_MarR-type_CS"/>
</dbReference>
<dbReference type="GO" id="GO:0006950">
    <property type="term" value="P:response to stress"/>
    <property type="evidence" value="ECO:0007669"/>
    <property type="project" value="TreeGrafter"/>
</dbReference>
<reference evidence="5 6" key="1">
    <citation type="submission" date="2017-07" db="EMBL/GenBank/DDBJ databases">
        <authorList>
            <person name="Sun Z.S."/>
            <person name="Albrecht U."/>
            <person name="Echele G."/>
            <person name="Lee C.C."/>
        </authorList>
    </citation>
    <scope>NUCLEOTIDE SEQUENCE [LARGE SCALE GENOMIC DNA]</scope>
    <source>
        <strain evidence="5 6">CGMCC 1.12710</strain>
    </source>
</reference>
<keyword evidence="2 5" id="KW-0238">DNA-binding</keyword>
<dbReference type="Gene3D" id="1.10.10.10">
    <property type="entry name" value="Winged helix-like DNA-binding domain superfamily/Winged helix DNA-binding domain"/>
    <property type="match status" value="1"/>
</dbReference>
<evidence type="ECO:0000313" key="5">
    <source>
        <dbReference type="EMBL" id="SNT72116.1"/>
    </source>
</evidence>
<dbReference type="PROSITE" id="PS50995">
    <property type="entry name" value="HTH_MARR_2"/>
    <property type="match status" value="1"/>
</dbReference>
<keyword evidence="1" id="KW-0805">Transcription regulation</keyword>
<evidence type="ECO:0000256" key="1">
    <source>
        <dbReference type="ARBA" id="ARBA00023015"/>
    </source>
</evidence>
<dbReference type="RefSeq" id="WP_089411642.1">
    <property type="nucleotide sequence ID" value="NZ_FZQA01000002.1"/>
</dbReference>